<proteinExistence type="predicted"/>
<dbReference type="STRING" id="1914305.BLW93_00990"/>
<dbReference type="InterPro" id="IPR036075">
    <property type="entry name" value="ARMT-1-like_metal-bd_sf"/>
</dbReference>
<dbReference type="Gene3D" id="1.10.285.20">
    <property type="entry name" value="Uncharacterised protein PF01937, DUF89, domain 2"/>
    <property type="match status" value="1"/>
</dbReference>
<keyword evidence="3" id="KW-1185">Reference proteome</keyword>
<comment type="caution">
    <text evidence="2">The sequence shown here is derived from an EMBL/GenBank/DDBJ whole genome shotgun (WGS) entry which is preliminary data.</text>
</comment>
<protein>
    <recommendedName>
        <fullName evidence="1">Damage-control phosphatase ARMT1-like metal-binding domain-containing protein</fullName>
    </recommendedName>
</protein>
<dbReference type="RefSeq" id="WP_076712248.1">
    <property type="nucleotide sequence ID" value="NZ_MOEN01000002.1"/>
</dbReference>
<evidence type="ECO:0000259" key="1">
    <source>
        <dbReference type="Pfam" id="PF01937"/>
    </source>
</evidence>
<dbReference type="EMBL" id="MOEN01000002">
    <property type="protein sequence ID" value="OMH41276.1"/>
    <property type="molecule type" value="Genomic_DNA"/>
</dbReference>
<dbReference type="Gene3D" id="1.10.8.380">
    <property type="entry name" value="Uncharacterised protein PF01937, DUF89, domain 1"/>
    <property type="match status" value="1"/>
</dbReference>
<accession>A0A1R1MNC1</accession>
<dbReference type="InterPro" id="IPR002791">
    <property type="entry name" value="ARMT1-like_metal-bd"/>
</dbReference>
<gene>
    <name evidence="2" type="ORF">BLW93_00990</name>
</gene>
<dbReference type="SUPFAM" id="SSF111321">
    <property type="entry name" value="AF1104-like"/>
    <property type="match status" value="1"/>
</dbReference>
<dbReference type="InterPro" id="IPR014444">
    <property type="entry name" value="PH1575-like"/>
</dbReference>
<evidence type="ECO:0000313" key="3">
    <source>
        <dbReference type="Proteomes" id="UP000187408"/>
    </source>
</evidence>
<dbReference type="OrthoDB" id="9796465at2"/>
<dbReference type="AlphaFoldDB" id="A0A1R1MNC1"/>
<dbReference type="Gene3D" id="3.40.50.10880">
    <property type="entry name" value="Uncharacterised protein PF01937, DUF89, domain 3"/>
    <property type="match status" value="1"/>
</dbReference>
<name>A0A1R1MNC1_9BACT</name>
<evidence type="ECO:0000313" key="2">
    <source>
        <dbReference type="EMBL" id="OMH41276.1"/>
    </source>
</evidence>
<reference evidence="2 3" key="1">
    <citation type="submission" date="2016-10" db="EMBL/GenBank/DDBJ databases">
        <title>Genome sequence of a sulfur-reducing bacterium Desulfurobacterium indicum K6013.</title>
        <authorList>
            <person name="Cao J."/>
            <person name="Shao Z."/>
            <person name="Alain K."/>
            <person name="Jebbar M."/>
        </authorList>
    </citation>
    <scope>NUCLEOTIDE SEQUENCE [LARGE SCALE GENOMIC DNA]</scope>
    <source>
        <strain evidence="2 3">K6013</strain>
    </source>
</reference>
<feature type="domain" description="Damage-control phosphatase ARMT1-like metal-binding" evidence="1">
    <location>
        <begin position="4"/>
        <end position="294"/>
    </location>
</feature>
<organism evidence="2 3">
    <name type="scientific">Desulfurobacterium indicum</name>
    <dbReference type="NCBI Taxonomy" id="1914305"/>
    <lineage>
        <taxon>Bacteria</taxon>
        <taxon>Pseudomonadati</taxon>
        <taxon>Aquificota</taxon>
        <taxon>Aquificia</taxon>
        <taxon>Desulfurobacteriales</taxon>
        <taxon>Desulfurobacteriaceae</taxon>
        <taxon>Desulfurobacterium</taxon>
    </lineage>
</organism>
<dbReference type="PIRSF" id="PIRSF006593">
    <property type="entry name" value="UCP006593"/>
    <property type="match status" value="1"/>
</dbReference>
<dbReference type="Pfam" id="PF01937">
    <property type="entry name" value="ARMT1-like_dom"/>
    <property type="match status" value="1"/>
</dbReference>
<dbReference type="Proteomes" id="UP000187408">
    <property type="component" value="Unassembled WGS sequence"/>
</dbReference>
<sequence length="312" mass="35792">MKVYPECIPCYMKQVYNILKFIDADRELSLKVLRECSRFIGEDLNPNESPGHNATHIHRLFKKIVGVNDPFKPLKDKYTDIALRWEPEIEKTFYEPSEDKLDIAVRLAAVGNIIDFGIPRESEKKGNEAFEPSAFDLTEEVKNLLQQKFAYYDKEIFERFIVPGKTILYVADNAGEIVFDKFLLRYLKEKGMKIIFAVRGGPILNDATIEDALKSGIDKIVDELITTGGDFIGIDFAYVGKEFKEAWEKAHAIISKGQANIETLEIIDNRDIFFILKAKCNAMAEELRCNKGELIFLYNKHLIEMKSEDSDI</sequence>